<accession>A0A6A6W0X6</accession>
<sequence>FGWALYILTQSTHDGHFVYIPDVVSKIFNFGRPIPLVSVSKDGKSLPEPYAYPDILASSLANATFEPSKIVKINGEDAKTYLETFSQFGSLQDRDALYNNIFYELAIVSLGSSGAGSGTFTGGGRGRWVYPGPTTELTFANGSVAQFPNFARVLVPFTGIQSGEDVYTQYFSTPANTSAGINIPNQPETTPTPTPTTASAAATPAPGYPQPVVRASNNAIGGYYLEEDGFEDVAVLSIPSFGGAGGQNSPMDFQTIGRDFVQKAKAEGKKKLIVDLSANGGGIILLGYDAFKYLFPKATAFAASDRFRIFEATDLIGKKFSDVAGQYPRTLDPALGEVEATVVADIFNYRSDQKPEGVPFTSWDDKNGPVANKGDKFTSLIRWNLSDVLTPYNGGINAISNEPVATMEQPFAAEDIVVVTDGYCASTCTIFSELMRQVAGVKYVSLGGRAFDGPSQAVGGVKGTNNLPWPIIQQEVALVYNYSTPSEAQKYDTTSLIEYNDNLPFLRAGPISPNTNFRDGIRVGDETGTPLQFVYEESDCRIFYTPEMTVDVTNIWKAVYDSAWGGQSHCVAGQLGGGYSRARKERSPVQRRVSWRRDMSIQDYPMSVFTDESAVDFTADGFMMP</sequence>
<keyword evidence="5" id="KW-1185">Reference proteome</keyword>
<dbReference type="PANTHER" id="PTHR37049:SF4">
    <property type="entry name" value="RHODANESE DOMAIN-CONTAINING PROTEIN"/>
    <property type="match status" value="1"/>
</dbReference>
<dbReference type="AlphaFoldDB" id="A0A6A6W0X6"/>
<dbReference type="Gene3D" id="3.90.226.10">
    <property type="entry name" value="2-enoyl-CoA Hydratase, Chain A, domain 1"/>
    <property type="match status" value="1"/>
</dbReference>
<dbReference type="GO" id="GO:0006508">
    <property type="term" value="P:proteolysis"/>
    <property type="evidence" value="ECO:0007669"/>
    <property type="project" value="InterPro"/>
</dbReference>
<evidence type="ECO:0000259" key="2">
    <source>
        <dbReference type="Pfam" id="PF03572"/>
    </source>
</evidence>
<proteinExistence type="predicted"/>
<dbReference type="OrthoDB" id="27214at2759"/>
<dbReference type="RefSeq" id="XP_033598240.1">
    <property type="nucleotide sequence ID" value="XM_033742026.1"/>
</dbReference>
<evidence type="ECO:0000259" key="3">
    <source>
        <dbReference type="Pfam" id="PF23658"/>
    </source>
</evidence>
<feature type="domain" description="CPAF-like PDZ" evidence="3">
    <location>
        <begin position="29"/>
        <end position="158"/>
    </location>
</feature>
<evidence type="ECO:0000256" key="1">
    <source>
        <dbReference type="SAM" id="MobiDB-lite"/>
    </source>
</evidence>
<name>A0A6A6W0X6_9PEZI</name>
<dbReference type="EMBL" id="ML996577">
    <property type="protein sequence ID" value="KAF2755789.1"/>
    <property type="molecule type" value="Genomic_DNA"/>
</dbReference>
<dbReference type="GeneID" id="54483080"/>
<dbReference type="InterPro" id="IPR052766">
    <property type="entry name" value="S41A_metabolite_peptidase"/>
</dbReference>
<feature type="compositionally biased region" description="Polar residues" evidence="1">
    <location>
        <begin position="178"/>
        <end position="188"/>
    </location>
</feature>
<dbReference type="InterPro" id="IPR029045">
    <property type="entry name" value="ClpP/crotonase-like_dom_sf"/>
</dbReference>
<feature type="domain" description="Tail specific protease" evidence="2">
    <location>
        <begin position="232"/>
        <end position="438"/>
    </location>
</feature>
<dbReference type="SUPFAM" id="SSF52096">
    <property type="entry name" value="ClpP/crotonase"/>
    <property type="match status" value="1"/>
</dbReference>
<dbReference type="GO" id="GO:0008236">
    <property type="term" value="F:serine-type peptidase activity"/>
    <property type="evidence" value="ECO:0007669"/>
    <property type="project" value="InterPro"/>
</dbReference>
<organism evidence="4 5">
    <name type="scientific">Pseudovirgaria hyperparasitica</name>
    <dbReference type="NCBI Taxonomy" id="470096"/>
    <lineage>
        <taxon>Eukaryota</taxon>
        <taxon>Fungi</taxon>
        <taxon>Dikarya</taxon>
        <taxon>Ascomycota</taxon>
        <taxon>Pezizomycotina</taxon>
        <taxon>Dothideomycetes</taxon>
        <taxon>Dothideomycetes incertae sedis</taxon>
        <taxon>Acrospermales</taxon>
        <taxon>Acrospermaceae</taxon>
        <taxon>Pseudovirgaria</taxon>
    </lineage>
</organism>
<evidence type="ECO:0000313" key="5">
    <source>
        <dbReference type="Proteomes" id="UP000799437"/>
    </source>
</evidence>
<dbReference type="PANTHER" id="PTHR37049">
    <property type="entry name" value="PEPTIDASE S41 FAMILY PROTEIN"/>
    <property type="match status" value="1"/>
</dbReference>
<feature type="region of interest" description="Disordered" evidence="1">
    <location>
        <begin position="178"/>
        <end position="208"/>
    </location>
</feature>
<dbReference type="InterPro" id="IPR056186">
    <property type="entry name" value="PDZ_CPAF-rel"/>
</dbReference>
<feature type="non-terminal residue" evidence="4">
    <location>
        <position position="1"/>
    </location>
</feature>
<dbReference type="Pfam" id="PF03572">
    <property type="entry name" value="Peptidase_S41"/>
    <property type="match status" value="1"/>
</dbReference>
<gene>
    <name evidence="4" type="ORF">EJ05DRAFT_442160</name>
</gene>
<reference evidence="4" key="1">
    <citation type="journal article" date="2020" name="Stud. Mycol.">
        <title>101 Dothideomycetes genomes: a test case for predicting lifestyles and emergence of pathogens.</title>
        <authorList>
            <person name="Haridas S."/>
            <person name="Albert R."/>
            <person name="Binder M."/>
            <person name="Bloem J."/>
            <person name="Labutti K."/>
            <person name="Salamov A."/>
            <person name="Andreopoulos B."/>
            <person name="Baker S."/>
            <person name="Barry K."/>
            <person name="Bills G."/>
            <person name="Bluhm B."/>
            <person name="Cannon C."/>
            <person name="Castanera R."/>
            <person name="Culley D."/>
            <person name="Daum C."/>
            <person name="Ezra D."/>
            <person name="Gonzalez J."/>
            <person name="Henrissat B."/>
            <person name="Kuo A."/>
            <person name="Liang C."/>
            <person name="Lipzen A."/>
            <person name="Lutzoni F."/>
            <person name="Magnuson J."/>
            <person name="Mondo S."/>
            <person name="Nolan M."/>
            <person name="Ohm R."/>
            <person name="Pangilinan J."/>
            <person name="Park H.-J."/>
            <person name="Ramirez L."/>
            <person name="Alfaro M."/>
            <person name="Sun H."/>
            <person name="Tritt A."/>
            <person name="Yoshinaga Y."/>
            <person name="Zwiers L.-H."/>
            <person name="Turgeon B."/>
            <person name="Goodwin S."/>
            <person name="Spatafora J."/>
            <person name="Crous P."/>
            <person name="Grigoriev I."/>
        </authorList>
    </citation>
    <scope>NUCLEOTIDE SEQUENCE</scope>
    <source>
        <strain evidence="4">CBS 121739</strain>
    </source>
</reference>
<dbReference type="Proteomes" id="UP000799437">
    <property type="component" value="Unassembled WGS sequence"/>
</dbReference>
<feature type="compositionally biased region" description="Low complexity" evidence="1">
    <location>
        <begin position="189"/>
        <end position="205"/>
    </location>
</feature>
<dbReference type="InterPro" id="IPR005151">
    <property type="entry name" value="Tail-specific_protease"/>
</dbReference>
<protein>
    <submittedName>
        <fullName evidence="4">Uncharacterized protein</fullName>
    </submittedName>
</protein>
<dbReference type="Pfam" id="PF23658">
    <property type="entry name" value="PDZ_CPAF_rel"/>
    <property type="match status" value="1"/>
</dbReference>
<evidence type="ECO:0000313" key="4">
    <source>
        <dbReference type="EMBL" id="KAF2755789.1"/>
    </source>
</evidence>